<protein>
    <recommendedName>
        <fullName evidence="3">F-box domain-containing protein</fullName>
    </recommendedName>
</protein>
<proteinExistence type="predicted"/>
<comment type="caution">
    <text evidence="1">The sequence shown here is derived from an EMBL/GenBank/DDBJ whole genome shotgun (WGS) entry which is preliminary data.</text>
</comment>
<evidence type="ECO:0000313" key="1">
    <source>
        <dbReference type="EMBL" id="KAH9818132.1"/>
    </source>
</evidence>
<evidence type="ECO:0000313" key="2">
    <source>
        <dbReference type="Proteomes" id="UP001138500"/>
    </source>
</evidence>
<reference evidence="1 2" key="1">
    <citation type="journal article" date="2018" name="IMA Fungus">
        <title>IMA Genome-F 10: Nine draft genome sequences of Claviceps purpurea s.lat., including C. arundinis, C. humidiphila, and C. cf. spartinae, pseudomolecules for the pitch canker pathogen Fusarium circinatum, draft genome of Davidsoniella eucalypti, Grosmannia galeiformis, Quambalaria eucalypti, and Teratosphaeria destructans.</title>
        <authorList>
            <person name="Wingfield B.D."/>
            <person name="Liu M."/>
            <person name="Nguyen H.D."/>
            <person name="Lane F.A."/>
            <person name="Morgan S.W."/>
            <person name="De Vos L."/>
            <person name="Wilken P.M."/>
            <person name="Duong T.A."/>
            <person name="Aylward J."/>
            <person name="Coetzee M.P."/>
            <person name="Dadej K."/>
            <person name="De Beer Z.W."/>
            <person name="Findlay W."/>
            <person name="Havenga M."/>
            <person name="Kolarik M."/>
            <person name="Menzies J.G."/>
            <person name="Naidoo K."/>
            <person name="Pochopski O."/>
            <person name="Shoukouhi P."/>
            <person name="Santana Q.C."/>
            <person name="Seifert K.A."/>
            <person name="Soal N."/>
            <person name="Steenkamp E.T."/>
            <person name="Tatham C.T."/>
            <person name="van der Nest M.A."/>
            <person name="Wingfield M.J."/>
        </authorList>
    </citation>
    <scope>NUCLEOTIDE SEQUENCE [LARGE SCALE GENOMIC DNA]</scope>
    <source>
        <strain evidence="1">CMW44962</strain>
    </source>
</reference>
<dbReference type="PANTHER" id="PTHR42085">
    <property type="entry name" value="F-BOX DOMAIN-CONTAINING PROTEIN"/>
    <property type="match status" value="1"/>
</dbReference>
<gene>
    <name evidence="1" type="ORF">Tdes44962_MAKER05425</name>
</gene>
<dbReference type="Proteomes" id="UP001138500">
    <property type="component" value="Unassembled WGS sequence"/>
</dbReference>
<keyword evidence="2" id="KW-1185">Reference proteome</keyword>
<sequence>MSNQPVNAASVKLIPQPKCYFLQIPPELRNEIYELAFTSDDDDPEGTDLYKKVPPSPSLALACRQIWQEASAVFPHSWKRYWSERRFVIPDVQVGGSDQASQLWAKVSAALPRDSALASITKLRLTNIGVSTNSTNIGASKGSSIIFDQDF</sequence>
<organism evidence="1 2">
    <name type="scientific">Teratosphaeria destructans</name>
    <dbReference type="NCBI Taxonomy" id="418781"/>
    <lineage>
        <taxon>Eukaryota</taxon>
        <taxon>Fungi</taxon>
        <taxon>Dikarya</taxon>
        <taxon>Ascomycota</taxon>
        <taxon>Pezizomycotina</taxon>
        <taxon>Dothideomycetes</taxon>
        <taxon>Dothideomycetidae</taxon>
        <taxon>Mycosphaerellales</taxon>
        <taxon>Teratosphaeriaceae</taxon>
        <taxon>Teratosphaeria</taxon>
    </lineage>
</organism>
<reference evidence="1 2" key="2">
    <citation type="journal article" date="2021" name="Curr. Genet.">
        <title>Genetic response to nitrogen starvation in the aggressive Eucalyptus foliar pathogen Teratosphaeria destructans.</title>
        <authorList>
            <person name="Havenga M."/>
            <person name="Wingfield B.D."/>
            <person name="Wingfield M.J."/>
            <person name="Dreyer L.L."/>
            <person name="Roets F."/>
            <person name="Aylward J."/>
        </authorList>
    </citation>
    <scope>NUCLEOTIDE SEQUENCE [LARGE SCALE GENOMIC DNA]</scope>
    <source>
        <strain evidence="1">CMW44962</strain>
    </source>
</reference>
<dbReference type="PANTHER" id="PTHR42085:SF1">
    <property type="entry name" value="F-BOX DOMAIN-CONTAINING PROTEIN"/>
    <property type="match status" value="1"/>
</dbReference>
<dbReference type="AlphaFoldDB" id="A0A9W7VZ53"/>
<name>A0A9W7VZ53_9PEZI</name>
<dbReference type="EMBL" id="RIBY02002367">
    <property type="protein sequence ID" value="KAH9818132.1"/>
    <property type="molecule type" value="Genomic_DNA"/>
</dbReference>
<dbReference type="OrthoDB" id="3650757at2759"/>
<evidence type="ECO:0008006" key="3">
    <source>
        <dbReference type="Google" id="ProtNLM"/>
    </source>
</evidence>
<dbReference type="InterPro" id="IPR038883">
    <property type="entry name" value="AN11006-like"/>
</dbReference>
<accession>A0A9W7VZ53</accession>